<gene>
    <name evidence="2" type="ORF">HO133_008161</name>
</gene>
<dbReference type="AlphaFoldDB" id="A0A8H6CSA6"/>
<evidence type="ECO:0000256" key="1">
    <source>
        <dbReference type="SAM" id="MobiDB-lite"/>
    </source>
</evidence>
<evidence type="ECO:0000313" key="3">
    <source>
        <dbReference type="Proteomes" id="UP000593566"/>
    </source>
</evidence>
<feature type="region of interest" description="Disordered" evidence="1">
    <location>
        <begin position="302"/>
        <end position="364"/>
    </location>
</feature>
<accession>A0A8H6CSA6</accession>
<dbReference type="Proteomes" id="UP000593566">
    <property type="component" value="Unassembled WGS sequence"/>
</dbReference>
<feature type="region of interest" description="Disordered" evidence="1">
    <location>
        <begin position="433"/>
        <end position="590"/>
    </location>
</feature>
<proteinExistence type="predicted"/>
<name>A0A8H6CSA6_9LECA</name>
<keyword evidence="3" id="KW-1185">Reference proteome</keyword>
<reference evidence="2 3" key="1">
    <citation type="journal article" date="2020" name="Genomics">
        <title>Complete, high-quality genomes from long-read metagenomic sequencing of two wolf lichen thalli reveals enigmatic genome architecture.</title>
        <authorList>
            <person name="McKenzie S.K."/>
            <person name="Walston R.F."/>
            <person name="Allen J.L."/>
        </authorList>
    </citation>
    <scope>NUCLEOTIDE SEQUENCE [LARGE SCALE GENOMIC DNA]</scope>
    <source>
        <strain evidence="2">WasteWater1</strain>
    </source>
</reference>
<sequence>MFDDAPPVMLNEKDFYETVRVIFGNLKIMAHHLLAVEKFPSTNPLSAFLKKNGQRIPRNRAVTDLELARRYLSEKAVQTLVLLVSKDAIALPPLSLIQPPSEIAQLNSTLSPNMTYSHGPKDPLRLVNQFVQPPIAVIFQGYGDSISRGLADVCLYKALDYALSTRDHPMLAPIDVSDLDYTSANVALNFHPDKVVIWEEWKNALYLMLEFVDEYDTREFFFALEIDGGTRRDDWDVVDPQSFTFLVIPPQHFEHDYIFLSGYTTLVTFAVIAMTPPLTGFFMRVAGLGDVHKEIERRKRVVRRVEKSGPRDQNPLDGQVGQSYRTSSPSRSVRDDQQITKGPRSSVRETVRSTDGPPPLPRVHWKDLSRDTLAEYNLAWTWDNNDKDYIIIQEHLTWRELDLLLQHTGWLRERKELNLALRESKKEVEQMQKLCESKAPKDRSDVGRKSEKRCECDAERASARDDQNLDGGHAHVSQPGIHIHVNQTQNNQPPAPQEASTAQTIPELPSPSHRSSQCSMVPAMHSKLTRPWSPHDYTSMERPRQPPRQTHRSRSRSRASQAPDELPSPTKKHLAPEQPADSGGTYRHHRSMSTLHPHLVLRAWLVKNAGDKQPRT</sequence>
<organism evidence="2 3">
    <name type="scientific">Letharia lupina</name>
    <dbReference type="NCBI Taxonomy" id="560253"/>
    <lineage>
        <taxon>Eukaryota</taxon>
        <taxon>Fungi</taxon>
        <taxon>Dikarya</taxon>
        <taxon>Ascomycota</taxon>
        <taxon>Pezizomycotina</taxon>
        <taxon>Lecanoromycetes</taxon>
        <taxon>OSLEUM clade</taxon>
        <taxon>Lecanoromycetidae</taxon>
        <taxon>Lecanorales</taxon>
        <taxon>Lecanorineae</taxon>
        <taxon>Parmeliaceae</taxon>
        <taxon>Letharia</taxon>
    </lineage>
</organism>
<feature type="compositionally biased region" description="Basic and acidic residues" evidence="1">
    <location>
        <begin position="433"/>
        <end position="467"/>
    </location>
</feature>
<comment type="caution">
    <text evidence="2">The sequence shown here is derived from an EMBL/GenBank/DDBJ whole genome shotgun (WGS) entry which is preliminary data.</text>
</comment>
<feature type="compositionally biased region" description="Polar residues" evidence="1">
    <location>
        <begin position="320"/>
        <end position="331"/>
    </location>
</feature>
<dbReference type="GeneID" id="59336558"/>
<dbReference type="EMBL" id="JACCJB010000004">
    <property type="protein sequence ID" value="KAF6228431.1"/>
    <property type="molecule type" value="Genomic_DNA"/>
</dbReference>
<protein>
    <submittedName>
        <fullName evidence="2">Uncharacterized protein</fullName>
    </submittedName>
</protein>
<dbReference type="RefSeq" id="XP_037156365.1">
    <property type="nucleotide sequence ID" value="XM_037299029.1"/>
</dbReference>
<evidence type="ECO:0000313" key="2">
    <source>
        <dbReference type="EMBL" id="KAF6228431.1"/>
    </source>
</evidence>